<gene>
    <name evidence="2" type="ORF">CPA45_22455</name>
</gene>
<feature type="non-terminal residue" evidence="2">
    <location>
        <position position="385"/>
    </location>
</feature>
<dbReference type="EMBL" id="NWUX01000063">
    <property type="protein sequence ID" value="PCF93424.1"/>
    <property type="molecule type" value="Genomic_DNA"/>
</dbReference>
<dbReference type="Proteomes" id="UP000218677">
    <property type="component" value="Unassembled WGS sequence"/>
</dbReference>
<sequence length="385" mass="42820">TAGQAQLPVFLFEEERRQYDAIQSNLNAIYTQAKLSVQEASPQRTLIWNTNLVDARPSLGYTKRKIDLLVRGDFPLREFSSPLAEKSLSHLSLWQLMPEMTANERDQLDQALVADKVLPARLWEAPETALSQWLESRCCQKIDLQAEWHEEQLGFFEPSLFFAYLTEQGLEVASLDNENAKQRWGESLQQVLFTGRSREKLRLFDASAQAQMVRLVGMAHFDLYERTENGSAPQHPFELKQVSFMEATGDHGSSTEVSASASNTPGAGLGNRGREQKQSIGLEHKWEAKGTFNLAKGELALGRLELPKKEEAQPIRVKLSEQEGANGQAIEREVGRYAVIFDVVAKGFTGANVALANKVGFKLDKGGLSLAGLDLRNQETDSAGV</sequence>
<feature type="non-terminal residue" evidence="2">
    <location>
        <position position="1"/>
    </location>
</feature>
<evidence type="ECO:0000256" key="1">
    <source>
        <dbReference type="SAM" id="MobiDB-lite"/>
    </source>
</evidence>
<feature type="region of interest" description="Disordered" evidence="1">
    <location>
        <begin position="249"/>
        <end position="277"/>
    </location>
</feature>
<name>A0A2A4HH98_9GAMM</name>
<reference evidence="3" key="1">
    <citation type="submission" date="2017-09" db="EMBL/GenBank/DDBJ databases">
        <authorList>
            <person name="Cho G.-S."/>
            <person name="Oguntoyinbo F.A."/>
            <person name="Cnockaert M."/>
            <person name="Kabisch J."/>
            <person name="Neve H."/>
            <person name="Bockelmann W."/>
            <person name="Wenning M."/>
            <person name="Franz C.M."/>
            <person name="Vandamme P."/>
        </authorList>
    </citation>
    <scope>NUCLEOTIDE SEQUENCE [LARGE SCALE GENOMIC DNA]</scope>
    <source>
        <strain evidence="3">MBT G8648</strain>
    </source>
</reference>
<evidence type="ECO:0000313" key="3">
    <source>
        <dbReference type="Proteomes" id="UP000218677"/>
    </source>
</evidence>
<dbReference type="AlphaFoldDB" id="A0A2A4HH98"/>
<accession>A0A2A4HH98</accession>
<protein>
    <submittedName>
        <fullName evidence="2">Uncharacterized protein</fullName>
    </submittedName>
</protein>
<comment type="caution">
    <text evidence="2">The sequence shown here is derived from an EMBL/GenBank/DDBJ whole genome shotgun (WGS) entry which is preliminary data.</text>
</comment>
<proteinExistence type="predicted"/>
<keyword evidence="3" id="KW-1185">Reference proteome</keyword>
<organism evidence="2 3">
    <name type="scientific">Vreelandella nigrificans</name>
    <dbReference type="NCBI Taxonomy" id="2042704"/>
    <lineage>
        <taxon>Bacteria</taxon>
        <taxon>Pseudomonadati</taxon>
        <taxon>Pseudomonadota</taxon>
        <taxon>Gammaproteobacteria</taxon>
        <taxon>Oceanospirillales</taxon>
        <taxon>Halomonadaceae</taxon>
        <taxon>Vreelandella</taxon>
    </lineage>
</organism>
<feature type="compositionally biased region" description="Polar residues" evidence="1">
    <location>
        <begin position="251"/>
        <end position="265"/>
    </location>
</feature>
<evidence type="ECO:0000313" key="2">
    <source>
        <dbReference type="EMBL" id="PCF93424.1"/>
    </source>
</evidence>